<feature type="compositionally biased region" description="Polar residues" evidence="1">
    <location>
        <begin position="86"/>
        <end position="96"/>
    </location>
</feature>
<reference evidence="2" key="1">
    <citation type="submission" date="2018-11" db="EMBL/GenBank/DDBJ databases">
        <authorList>
            <consortium name="Pathogen Informatics"/>
        </authorList>
    </citation>
    <scope>NUCLEOTIDE SEQUENCE [LARGE SCALE GENOMIC DNA]</scope>
</reference>
<feature type="compositionally biased region" description="Basic residues" evidence="1">
    <location>
        <begin position="246"/>
        <end position="261"/>
    </location>
</feature>
<protein>
    <submittedName>
        <fullName evidence="2">Uncharacterized protein</fullName>
    </submittedName>
</protein>
<name>A0A3P7ZXL6_HELPZ</name>
<sequence>MVTMKARQASPVQQQPAANERTARPSTPAIRTARSISTQRRRGLFGGPSSQLRTPGEATSNASKGVRLGRRSRGADSQRAAATPGDSASLTPAPTSRRSRLPILLKRATPILQKPKSSGEPLTAQSKMASQSEPRTSRDDKISRERDKSMSPSSTRTARAQSVSAGSRDDQLTREIDRIRKEIVAEPDTGLVEASTTTRTSEAGATEGASTKSGSAGKTPSQKSKSRRRWLRSIDSRPSYYGSEKRVKKINKRNLKKRSRSQRSGSTLPHASEDKTQQISDDAKSDARDGLNVHRDGSPTLKTAITEIDPALAKAISEAAQNLQPGSIVIHEQNQDGSFKLELHLACRINSTGRLNLSGCAPAGLRPKKVNVNGKEIWAEI</sequence>
<proteinExistence type="predicted"/>
<feature type="compositionally biased region" description="Polar residues" evidence="1">
    <location>
        <begin position="150"/>
        <end position="165"/>
    </location>
</feature>
<feature type="compositionally biased region" description="Polar residues" evidence="1">
    <location>
        <begin position="194"/>
        <end position="223"/>
    </location>
</feature>
<feature type="compositionally biased region" description="Basic and acidic residues" evidence="1">
    <location>
        <begin position="135"/>
        <end position="149"/>
    </location>
</feature>
<accession>A0A3P7ZXL6</accession>
<organism evidence="2">
    <name type="scientific">Heligmosomoides polygyrus</name>
    <name type="common">Parasitic roundworm</name>
    <dbReference type="NCBI Taxonomy" id="6339"/>
    <lineage>
        <taxon>Eukaryota</taxon>
        <taxon>Metazoa</taxon>
        <taxon>Ecdysozoa</taxon>
        <taxon>Nematoda</taxon>
        <taxon>Chromadorea</taxon>
        <taxon>Rhabditida</taxon>
        <taxon>Rhabditina</taxon>
        <taxon>Rhabditomorpha</taxon>
        <taxon>Strongyloidea</taxon>
        <taxon>Heligmosomidae</taxon>
        <taxon>Heligmosomoides</taxon>
    </lineage>
</organism>
<feature type="region of interest" description="Disordered" evidence="1">
    <location>
        <begin position="1"/>
        <end position="298"/>
    </location>
</feature>
<dbReference type="AlphaFoldDB" id="A0A3P7ZXL6"/>
<feature type="compositionally biased region" description="Polar residues" evidence="1">
    <location>
        <begin position="123"/>
        <end position="134"/>
    </location>
</feature>
<feature type="compositionally biased region" description="Polar residues" evidence="1">
    <location>
        <begin position="48"/>
        <end position="63"/>
    </location>
</feature>
<gene>
    <name evidence="2" type="ORF">HPBE_LOCUS11568</name>
</gene>
<dbReference type="OrthoDB" id="5846508at2759"/>
<dbReference type="EMBL" id="UZAH01027151">
    <property type="protein sequence ID" value="VDO89087.1"/>
    <property type="molecule type" value="Genomic_DNA"/>
</dbReference>
<evidence type="ECO:0000313" key="2">
    <source>
        <dbReference type="EMBL" id="VDO89087.1"/>
    </source>
</evidence>
<feature type="compositionally biased region" description="Basic and acidic residues" evidence="1">
    <location>
        <begin position="167"/>
        <end position="184"/>
    </location>
</feature>
<feature type="compositionally biased region" description="Basic and acidic residues" evidence="1">
    <location>
        <begin position="271"/>
        <end position="297"/>
    </location>
</feature>
<evidence type="ECO:0000256" key="1">
    <source>
        <dbReference type="SAM" id="MobiDB-lite"/>
    </source>
</evidence>